<name>A0A0F3ML45_9RICK</name>
<protein>
    <submittedName>
        <fullName evidence="4">MobA/MobL family protein</fullName>
    </submittedName>
</protein>
<feature type="non-terminal residue" evidence="4">
    <location>
        <position position="182"/>
    </location>
</feature>
<gene>
    <name evidence="4" type="ORF">OCHUTO_0513</name>
</gene>
<dbReference type="STRING" id="1359168.OCHUTO_0513"/>
<organism evidence="4 5">
    <name type="scientific">Orientia chuto str. Dubai</name>
    <dbReference type="NCBI Taxonomy" id="1359168"/>
    <lineage>
        <taxon>Bacteria</taxon>
        <taxon>Pseudomonadati</taxon>
        <taxon>Pseudomonadota</taxon>
        <taxon>Alphaproteobacteria</taxon>
        <taxon>Rickettsiales</taxon>
        <taxon>Rickettsiaceae</taxon>
        <taxon>Rickettsieae</taxon>
        <taxon>Orientia</taxon>
    </lineage>
</organism>
<dbReference type="Gene3D" id="3.30.930.30">
    <property type="match status" value="1"/>
</dbReference>
<comment type="similarity">
    <text evidence="1">Belongs to the MobA/MobL family.</text>
</comment>
<dbReference type="EMBL" id="LANP01000010">
    <property type="protein sequence ID" value="KJV56371.1"/>
    <property type="molecule type" value="Genomic_DNA"/>
</dbReference>
<accession>A0A0F3ML45</accession>
<sequence>MNEVERTETRRNSQLLKDVVIALPDDKELNLDDRIEITHRIVKKMEWVKHGLGVQIDIHKPHRGDKNWHAHVLVTTRRFEKNGEKLGVKAVNSNPQFRTVNGKHYIIPESKMIHEKVKEVINEYFAELGLDNKVDQISTVPQMHVGPVRIRSFINEIANANELRKEAHLQIISDADEVLNHI</sequence>
<dbReference type="Proteomes" id="UP000033616">
    <property type="component" value="Unassembled WGS sequence"/>
</dbReference>
<dbReference type="InterPro" id="IPR005053">
    <property type="entry name" value="MobA_MobL"/>
</dbReference>
<evidence type="ECO:0000313" key="5">
    <source>
        <dbReference type="Proteomes" id="UP000033616"/>
    </source>
</evidence>
<dbReference type="AlphaFoldDB" id="A0A0F3ML45"/>
<evidence type="ECO:0000256" key="2">
    <source>
        <dbReference type="ARBA" id="ARBA00022971"/>
    </source>
</evidence>
<proteinExistence type="inferred from homology"/>
<evidence type="ECO:0000256" key="1">
    <source>
        <dbReference type="ARBA" id="ARBA00010873"/>
    </source>
</evidence>
<comment type="caution">
    <text evidence="4">The sequence shown here is derived from an EMBL/GenBank/DDBJ whole genome shotgun (WGS) entry which is preliminary data.</text>
</comment>
<evidence type="ECO:0000313" key="4">
    <source>
        <dbReference type="EMBL" id="KJV56371.1"/>
    </source>
</evidence>
<evidence type="ECO:0000259" key="3">
    <source>
        <dbReference type="Pfam" id="PF03389"/>
    </source>
</evidence>
<keyword evidence="2" id="KW-0184">Conjugation</keyword>
<keyword evidence="5" id="KW-1185">Reference proteome</keyword>
<dbReference type="Pfam" id="PF03389">
    <property type="entry name" value="MobA_MobL"/>
    <property type="match status" value="1"/>
</dbReference>
<feature type="domain" description="MobA/MobL protein" evidence="3">
    <location>
        <begin position="2"/>
        <end position="145"/>
    </location>
</feature>
<reference evidence="4 5" key="1">
    <citation type="submission" date="2015-02" db="EMBL/GenBank/DDBJ databases">
        <title>Genome Sequencing of Rickettsiales.</title>
        <authorList>
            <person name="Daugherty S.C."/>
            <person name="Su Q."/>
            <person name="Abolude K."/>
            <person name="Beier-Sexton M."/>
            <person name="Carlyon J.A."/>
            <person name="Carter R."/>
            <person name="Day N.P."/>
            <person name="Dumler S.J."/>
            <person name="Dyachenko V."/>
            <person name="Godinez A."/>
            <person name="Kurtti T.J."/>
            <person name="Lichay M."/>
            <person name="Mullins K.E."/>
            <person name="Ott S."/>
            <person name="Pappas-Brown V."/>
            <person name="Paris D.H."/>
            <person name="Patel P."/>
            <person name="Richards A.L."/>
            <person name="Sadzewicz L."/>
            <person name="Sears K."/>
            <person name="Seidman D."/>
            <person name="Sengamalay N."/>
            <person name="Stenos J."/>
            <person name="Tallon L.J."/>
            <person name="Vincent G."/>
            <person name="Fraser C.M."/>
            <person name="Munderloh U."/>
            <person name="Dunning-Hotopp J.C."/>
        </authorList>
    </citation>
    <scope>NUCLEOTIDE SEQUENCE [LARGE SCALE GENOMIC DNA]</scope>
    <source>
        <strain evidence="4 5">Fuller</strain>
    </source>
</reference>